<evidence type="ECO:0000313" key="1">
    <source>
        <dbReference type="EMBL" id="CAD8107037.1"/>
    </source>
</evidence>
<organism evidence="1 2">
    <name type="scientific">Paramecium primaurelia</name>
    <dbReference type="NCBI Taxonomy" id="5886"/>
    <lineage>
        <taxon>Eukaryota</taxon>
        <taxon>Sar</taxon>
        <taxon>Alveolata</taxon>
        <taxon>Ciliophora</taxon>
        <taxon>Intramacronucleata</taxon>
        <taxon>Oligohymenophorea</taxon>
        <taxon>Peniculida</taxon>
        <taxon>Parameciidae</taxon>
        <taxon>Paramecium</taxon>
    </lineage>
</organism>
<dbReference type="OMA" id="TFYVIKV"/>
<comment type="caution">
    <text evidence="1">The sequence shown here is derived from an EMBL/GenBank/DDBJ whole genome shotgun (WGS) entry which is preliminary data.</text>
</comment>
<reference evidence="1" key="1">
    <citation type="submission" date="2021-01" db="EMBL/GenBank/DDBJ databases">
        <authorList>
            <consortium name="Genoscope - CEA"/>
            <person name="William W."/>
        </authorList>
    </citation>
    <scope>NUCLEOTIDE SEQUENCE</scope>
</reference>
<keyword evidence="2" id="KW-1185">Reference proteome</keyword>
<dbReference type="AlphaFoldDB" id="A0A8S1PUP5"/>
<evidence type="ECO:0000313" key="2">
    <source>
        <dbReference type="Proteomes" id="UP000688137"/>
    </source>
</evidence>
<name>A0A8S1PUP5_PARPR</name>
<accession>A0A8S1PUP5</accession>
<proteinExistence type="predicted"/>
<sequence length="193" mass="24025">MKYEYSDKIEEQTCKLEELITQIQQDLIEIEQYKSICYRKCQYCLQIHDIQNKSLKNCIQNLFQRSKLLINKNESNQNKNVIVNKFRSRKQLLLKQYKNKTKQTWLIQQIQKWNQFLQIYEKTKCYPGKMTIHQRWTFYVIKVYHCQYCFKEFKSFYQTQYHMNKFCRKRSFPFVEEEPIIKNKIIKTIFKQF</sequence>
<dbReference type="Proteomes" id="UP000688137">
    <property type="component" value="Unassembled WGS sequence"/>
</dbReference>
<protein>
    <submittedName>
        <fullName evidence="1">Uncharacterized protein</fullName>
    </submittedName>
</protein>
<gene>
    <name evidence="1" type="ORF">PPRIM_AZ9-3.1.T1320115</name>
</gene>
<dbReference type="EMBL" id="CAJJDM010000135">
    <property type="protein sequence ID" value="CAD8107037.1"/>
    <property type="molecule type" value="Genomic_DNA"/>
</dbReference>